<proteinExistence type="predicted"/>
<organism evidence="1 2">
    <name type="scientific">Xylaria bambusicola</name>
    <dbReference type="NCBI Taxonomy" id="326684"/>
    <lineage>
        <taxon>Eukaryota</taxon>
        <taxon>Fungi</taxon>
        <taxon>Dikarya</taxon>
        <taxon>Ascomycota</taxon>
        <taxon>Pezizomycotina</taxon>
        <taxon>Sordariomycetes</taxon>
        <taxon>Xylariomycetidae</taxon>
        <taxon>Xylariales</taxon>
        <taxon>Xylariaceae</taxon>
        <taxon>Xylaria</taxon>
    </lineage>
</organism>
<reference evidence="1 2" key="1">
    <citation type="submission" date="2023-10" db="EMBL/GenBank/DDBJ databases">
        <title>Draft genome sequence of Xylaria bambusicola isolate GMP-LS, the root and basal stem rot pathogen of sugarcane in Indonesia.</title>
        <authorList>
            <person name="Selvaraj P."/>
            <person name="Muralishankar V."/>
            <person name="Muruganantham S."/>
            <person name="Sp S."/>
            <person name="Haryani S."/>
            <person name="Lau K.J.X."/>
            <person name="Naqvi N.I."/>
        </authorList>
    </citation>
    <scope>NUCLEOTIDE SEQUENCE [LARGE SCALE GENOMIC DNA]</scope>
    <source>
        <strain evidence="1">GMP-LS</strain>
    </source>
</reference>
<keyword evidence="2" id="KW-1185">Reference proteome</keyword>
<evidence type="ECO:0000313" key="1">
    <source>
        <dbReference type="EMBL" id="KAK5627405.1"/>
    </source>
</evidence>
<dbReference type="AlphaFoldDB" id="A0AAN7U7I0"/>
<evidence type="ECO:0000313" key="2">
    <source>
        <dbReference type="Proteomes" id="UP001305414"/>
    </source>
</evidence>
<name>A0AAN7U7I0_9PEZI</name>
<dbReference type="EMBL" id="JAWHQM010000005">
    <property type="protein sequence ID" value="KAK5627405.1"/>
    <property type="molecule type" value="Genomic_DNA"/>
</dbReference>
<gene>
    <name evidence="1" type="ORF">RRF57_003120</name>
</gene>
<sequence length="243" mass="27663">MRDGDSSRVQSTIPEKFKEKVKNGLLTKNELILSSSTTRSNGLLAKISNYRAAFELAQATLLFLGTSWFGNICRSNVQILSGSGSTCSRFGLEMTGEIHHLRPCTNIVDQREVGGAHEELRCDRSWCSIDYDWDDMNKAPRRLGLLLIELALGTVIMPSVTGGAPKAREVDKISVLVREENTYEWIVLTRDDALSIAKRRSFHDEDDFQHAIEYCLAEKFPQAPSDREREFHFKRFYFRVVKP</sequence>
<protein>
    <submittedName>
        <fullName evidence="1">Uncharacterized protein</fullName>
    </submittedName>
</protein>
<accession>A0AAN7U7I0</accession>
<dbReference type="Proteomes" id="UP001305414">
    <property type="component" value="Unassembled WGS sequence"/>
</dbReference>
<comment type="caution">
    <text evidence="1">The sequence shown here is derived from an EMBL/GenBank/DDBJ whole genome shotgun (WGS) entry which is preliminary data.</text>
</comment>